<feature type="non-terminal residue" evidence="3">
    <location>
        <position position="125"/>
    </location>
</feature>
<protein>
    <recommendedName>
        <fullName evidence="2">Peptidase S1 domain-containing protein</fullName>
    </recommendedName>
</protein>
<keyword evidence="4" id="KW-1185">Reference proteome</keyword>
<dbReference type="GO" id="GO:0006508">
    <property type="term" value="P:proteolysis"/>
    <property type="evidence" value="ECO:0007669"/>
    <property type="project" value="InterPro"/>
</dbReference>
<gene>
    <name evidence="3" type="ORF">CGOC_LOCUS13235</name>
</gene>
<dbReference type="PRINTS" id="PR00722">
    <property type="entry name" value="CHYMOTRYPSIN"/>
</dbReference>
<dbReference type="InterPro" id="IPR009003">
    <property type="entry name" value="Peptidase_S1_PA"/>
</dbReference>
<dbReference type="InterPro" id="IPR001314">
    <property type="entry name" value="Peptidase_S1A"/>
</dbReference>
<keyword evidence="1" id="KW-1015">Disulfide bond</keyword>
<dbReference type="PANTHER" id="PTHR24252">
    <property type="entry name" value="ACROSIN-RELATED"/>
    <property type="match status" value="1"/>
</dbReference>
<dbReference type="AlphaFoldDB" id="A0A3P7QXC4"/>
<organism evidence="3 4">
    <name type="scientific">Cylicostephanus goldi</name>
    <name type="common">Nematode worm</name>
    <dbReference type="NCBI Taxonomy" id="71465"/>
    <lineage>
        <taxon>Eukaryota</taxon>
        <taxon>Metazoa</taxon>
        <taxon>Ecdysozoa</taxon>
        <taxon>Nematoda</taxon>
        <taxon>Chromadorea</taxon>
        <taxon>Rhabditida</taxon>
        <taxon>Rhabditina</taxon>
        <taxon>Rhabditomorpha</taxon>
        <taxon>Strongyloidea</taxon>
        <taxon>Strongylidae</taxon>
        <taxon>Cylicostephanus</taxon>
    </lineage>
</organism>
<name>A0A3P7QXC4_CYLGO</name>
<dbReference type="InterPro" id="IPR043504">
    <property type="entry name" value="Peptidase_S1_PA_chymotrypsin"/>
</dbReference>
<proteinExistence type="predicted"/>
<dbReference type="SMART" id="SM00020">
    <property type="entry name" value="Tryp_SPc"/>
    <property type="match status" value="1"/>
</dbReference>
<dbReference type="InterPro" id="IPR018114">
    <property type="entry name" value="TRYPSIN_HIS"/>
</dbReference>
<dbReference type="GO" id="GO:0004252">
    <property type="term" value="F:serine-type endopeptidase activity"/>
    <property type="evidence" value="ECO:0007669"/>
    <property type="project" value="InterPro"/>
</dbReference>
<sequence length="125" mass="13953">MAMGGTDYIQRCGGALINEEYVLTAAHCFARRGHYIKNLSIHSMFNVLWPSSYDVALLRIGPPVKFNETDIARPISTFSGWGMTMEGGKKSDILREIHVPILPFSQCNNLQHYAGRVHLPSMICA</sequence>
<dbReference type="EMBL" id="UYRV01129427">
    <property type="protein sequence ID" value="VDN36532.1"/>
    <property type="molecule type" value="Genomic_DNA"/>
</dbReference>
<evidence type="ECO:0000313" key="3">
    <source>
        <dbReference type="EMBL" id="VDN36532.1"/>
    </source>
</evidence>
<dbReference type="SUPFAM" id="SSF50494">
    <property type="entry name" value="Trypsin-like serine proteases"/>
    <property type="match status" value="1"/>
</dbReference>
<reference evidence="3 4" key="1">
    <citation type="submission" date="2018-11" db="EMBL/GenBank/DDBJ databases">
        <authorList>
            <consortium name="Pathogen Informatics"/>
        </authorList>
    </citation>
    <scope>NUCLEOTIDE SEQUENCE [LARGE SCALE GENOMIC DNA]</scope>
</reference>
<evidence type="ECO:0000256" key="1">
    <source>
        <dbReference type="ARBA" id="ARBA00023157"/>
    </source>
</evidence>
<dbReference type="PROSITE" id="PS50240">
    <property type="entry name" value="TRYPSIN_DOM"/>
    <property type="match status" value="1"/>
</dbReference>
<evidence type="ECO:0000259" key="2">
    <source>
        <dbReference type="PROSITE" id="PS50240"/>
    </source>
</evidence>
<feature type="domain" description="Peptidase S1" evidence="2">
    <location>
        <begin position="1"/>
        <end position="125"/>
    </location>
</feature>
<dbReference type="Gene3D" id="2.40.10.10">
    <property type="entry name" value="Trypsin-like serine proteases"/>
    <property type="match status" value="2"/>
</dbReference>
<dbReference type="InterPro" id="IPR001254">
    <property type="entry name" value="Trypsin_dom"/>
</dbReference>
<dbReference type="Proteomes" id="UP000271889">
    <property type="component" value="Unassembled WGS sequence"/>
</dbReference>
<dbReference type="Pfam" id="PF00089">
    <property type="entry name" value="Trypsin"/>
    <property type="match status" value="1"/>
</dbReference>
<dbReference type="PANTHER" id="PTHR24252:SF8">
    <property type="entry name" value="ACROSIN"/>
    <property type="match status" value="1"/>
</dbReference>
<accession>A0A3P7QXC4</accession>
<dbReference type="PROSITE" id="PS00134">
    <property type="entry name" value="TRYPSIN_HIS"/>
    <property type="match status" value="1"/>
</dbReference>
<evidence type="ECO:0000313" key="4">
    <source>
        <dbReference type="Proteomes" id="UP000271889"/>
    </source>
</evidence>
<dbReference type="OrthoDB" id="5912168at2759"/>